<protein>
    <submittedName>
        <fullName evidence="1">Uncharacterized protein</fullName>
    </submittedName>
</protein>
<organism evidence="1 2">
    <name type="scientific">Aromia moschata</name>
    <dbReference type="NCBI Taxonomy" id="1265417"/>
    <lineage>
        <taxon>Eukaryota</taxon>
        <taxon>Metazoa</taxon>
        <taxon>Ecdysozoa</taxon>
        <taxon>Arthropoda</taxon>
        <taxon>Hexapoda</taxon>
        <taxon>Insecta</taxon>
        <taxon>Pterygota</taxon>
        <taxon>Neoptera</taxon>
        <taxon>Endopterygota</taxon>
        <taxon>Coleoptera</taxon>
        <taxon>Polyphaga</taxon>
        <taxon>Cucujiformia</taxon>
        <taxon>Chrysomeloidea</taxon>
        <taxon>Cerambycidae</taxon>
        <taxon>Cerambycinae</taxon>
        <taxon>Callichromatini</taxon>
        <taxon>Aromia</taxon>
    </lineage>
</organism>
<accession>A0AAV8X8Q2</accession>
<gene>
    <name evidence="1" type="ORF">NQ318_017124</name>
</gene>
<dbReference type="AlphaFoldDB" id="A0AAV8X8Q2"/>
<proteinExistence type="predicted"/>
<dbReference type="EMBL" id="JAPWTK010000919">
    <property type="protein sequence ID" value="KAJ8935208.1"/>
    <property type="molecule type" value="Genomic_DNA"/>
</dbReference>
<reference evidence="1" key="1">
    <citation type="journal article" date="2023" name="Insect Mol. Biol.">
        <title>Genome sequencing provides insights into the evolution of gene families encoding plant cell wall-degrading enzymes in longhorned beetles.</title>
        <authorList>
            <person name="Shin N.R."/>
            <person name="Okamura Y."/>
            <person name="Kirsch R."/>
            <person name="Pauchet Y."/>
        </authorList>
    </citation>
    <scope>NUCLEOTIDE SEQUENCE</scope>
    <source>
        <strain evidence="1">AMC_N1</strain>
    </source>
</reference>
<evidence type="ECO:0000313" key="1">
    <source>
        <dbReference type="EMBL" id="KAJ8935208.1"/>
    </source>
</evidence>
<comment type="caution">
    <text evidence="1">The sequence shown here is derived from an EMBL/GenBank/DDBJ whole genome shotgun (WGS) entry which is preliminary data.</text>
</comment>
<dbReference type="Proteomes" id="UP001162162">
    <property type="component" value="Unassembled WGS sequence"/>
</dbReference>
<name>A0AAV8X8Q2_9CUCU</name>
<sequence>MKSANTPKTTENALKIKWRIPVVMVSLKRFSERVVSKRATTTQHRDTFARRTYLSIGPIRDEILPL</sequence>
<keyword evidence="2" id="KW-1185">Reference proteome</keyword>
<evidence type="ECO:0000313" key="2">
    <source>
        <dbReference type="Proteomes" id="UP001162162"/>
    </source>
</evidence>